<dbReference type="Proteomes" id="UP000474159">
    <property type="component" value="Unassembled WGS sequence"/>
</dbReference>
<reference evidence="2 3" key="1">
    <citation type="submission" date="2019-09" db="EMBL/GenBank/DDBJ databases">
        <title>YIM 48816 draft genome.</title>
        <authorList>
            <person name="Jiang L."/>
        </authorList>
    </citation>
    <scope>NUCLEOTIDE SEQUENCE [LARGE SCALE GENOMIC DNA]</scope>
    <source>
        <strain evidence="2 3">YIM 48816</strain>
    </source>
</reference>
<feature type="coiled-coil region" evidence="1">
    <location>
        <begin position="4"/>
        <end position="62"/>
    </location>
</feature>
<protein>
    <submittedName>
        <fullName evidence="2">Uncharacterized protein</fullName>
    </submittedName>
</protein>
<proteinExistence type="predicted"/>
<dbReference type="EMBL" id="VZZK01000014">
    <property type="protein sequence ID" value="KAB1078379.1"/>
    <property type="molecule type" value="Genomic_DNA"/>
</dbReference>
<accession>A0A6L3T145</accession>
<gene>
    <name evidence="2" type="ORF">F6X53_14925</name>
</gene>
<name>A0A6L3T145_9HYPH</name>
<dbReference type="RefSeq" id="WP_151000999.1">
    <property type="nucleotide sequence ID" value="NZ_BPQY01000275.1"/>
</dbReference>
<evidence type="ECO:0000256" key="1">
    <source>
        <dbReference type="SAM" id="Coils"/>
    </source>
</evidence>
<keyword evidence="1" id="KW-0175">Coiled coil</keyword>
<evidence type="ECO:0000313" key="3">
    <source>
        <dbReference type="Proteomes" id="UP000474159"/>
    </source>
</evidence>
<evidence type="ECO:0000313" key="2">
    <source>
        <dbReference type="EMBL" id="KAB1078379.1"/>
    </source>
</evidence>
<sequence length="268" mass="28230">MSTISQLVIQLEAAQTQLNTALEAGQPTRAIRTEVARLQTALAEAQFAADAAQRDVADQEAAKVQAAAAALAEAKHAAIEAAPAAAELEELAPEFAPVLGRDPLIETAAQLVAQATAVLEKAVTAHGELVDTANKTRATLERKRAALADVKARRAAGTATPEDALEAVGLPDDIADLERMLAVCSEKAAAAAPDTEQSALAVAQKQLDEASTSAKLRITRDRLALAEQVTIQLYHELRAAEKASGLYTYRPSGDYRANSDLKAIVNRH</sequence>
<keyword evidence="3" id="KW-1185">Reference proteome</keyword>
<organism evidence="2 3">
    <name type="scientific">Methylobacterium soli</name>
    <dbReference type="NCBI Taxonomy" id="553447"/>
    <lineage>
        <taxon>Bacteria</taxon>
        <taxon>Pseudomonadati</taxon>
        <taxon>Pseudomonadota</taxon>
        <taxon>Alphaproteobacteria</taxon>
        <taxon>Hyphomicrobiales</taxon>
        <taxon>Methylobacteriaceae</taxon>
        <taxon>Methylobacterium</taxon>
    </lineage>
</organism>
<comment type="caution">
    <text evidence="2">The sequence shown here is derived from an EMBL/GenBank/DDBJ whole genome shotgun (WGS) entry which is preliminary data.</text>
</comment>
<dbReference type="AlphaFoldDB" id="A0A6L3T145"/>